<feature type="region of interest" description="Disordered" evidence="12">
    <location>
        <begin position="256"/>
        <end position="312"/>
    </location>
</feature>
<evidence type="ECO:0000256" key="1">
    <source>
        <dbReference type="ARBA" id="ARBA00007158"/>
    </source>
</evidence>
<keyword evidence="15" id="KW-1185">Reference proteome</keyword>
<gene>
    <name evidence="14" type="ORF">TCAL_02621</name>
</gene>
<evidence type="ECO:0000256" key="3">
    <source>
        <dbReference type="ARBA" id="ARBA00022491"/>
    </source>
</evidence>
<dbReference type="STRING" id="6832.A0A553ND44"/>
<feature type="region of interest" description="Disordered" evidence="12">
    <location>
        <begin position="555"/>
        <end position="579"/>
    </location>
</feature>
<evidence type="ECO:0000256" key="12">
    <source>
        <dbReference type="SAM" id="MobiDB-lite"/>
    </source>
</evidence>
<keyword evidence="11" id="KW-0539">Nucleus</keyword>
<dbReference type="GO" id="GO:0003677">
    <property type="term" value="F:DNA binding"/>
    <property type="evidence" value="ECO:0007669"/>
    <property type="project" value="UniProtKB-KW"/>
</dbReference>
<evidence type="ECO:0000256" key="11">
    <source>
        <dbReference type="ARBA" id="ARBA00023242"/>
    </source>
</evidence>
<feature type="compositionally biased region" description="Polar residues" evidence="12">
    <location>
        <begin position="490"/>
        <end position="499"/>
    </location>
</feature>
<feature type="domain" description="C2H2-type" evidence="13">
    <location>
        <begin position="403"/>
        <end position="425"/>
    </location>
</feature>
<keyword evidence="4" id="KW-0479">Metal-binding</keyword>
<keyword evidence="9" id="KW-0238">DNA-binding</keyword>
<feature type="region of interest" description="Disordered" evidence="12">
    <location>
        <begin position="690"/>
        <end position="850"/>
    </location>
</feature>
<feature type="region of interest" description="Disordered" evidence="12">
    <location>
        <begin position="480"/>
        <end position="530"/>
    </location>
</feature>
<feature type="compositionally biased region" description="Basic and acidic residues" evidence="12">
    <location>
        <begin position="299"/>
        <end position="308"/>
    </location>
</feature>
<evidence type="ECO:0000256" key="10">
    <source>
        <dbReference type="ARBA" id="ARBA00023163"/>
    </source>
</evidence>
<dbReference type="AlphaFoldDB" id="A0A553ND44"/>
<dbReference type="GO" id="GO:0008270">
    <property type="term" value="F:zinc ion binding"/>
    <property type="evidence" value="ECO:0007669"/>
    <property type="project" value="UniProtKB-KW"/>
</dbReference>
<accession>A0A553ND44</accession>
<dbReference type="GO" id="GO:0005634">
    <property type="term" value="C:nucleus"/>
    <property type="evidence" value="ECO:0007669"/>
    <property type="project" value="TreeGrafter"/>
</dbReference>
<evidence type="ECO:0000256" key="5">
    <source>
        <dbReference type="ARBA" id="ARBA00022737"/>
    </source>
</evidence>
<comment type="caution">
    <text evidence="14">The sequence shown here is derived from an EMBL/GenBank/DDBJ whole genome shotgun (WGS) entry which is preliminary data.</text>
</comment>
<feature type="compositionally biased region" description="Basic and acidic residues" evidence="12">
    <location>
        <begin position="759"/>
        <end position="775"/>
    </location>
</feature>
<keyword evidence="2" id="KW-0217">Developmental protein</keyword>
<feature type="compositionally biased region" description="Low complexity" evidence="12">
    <location>
        <begin position="710"/>
        <end position="738"/>
    </location>
</feature>
<dbReference type="GO" id="GO:0000981">
    <property type="term" value="F:DNA-binding transcription factor activity, RNA polymerase II-specific"/>
    <property type="evidence" value="ECO:0007669"/>
    <property type="project" value="TreeGrafter"/>
</dbReference>
<feature type="domain" description="C2H2-type" evidence="13">
    <location>
        <begin position="234"/>
        <end position="256"/>
    </location>
</feature>
<evidence type="ECO:0000313" key="14">
    <source>
        <dbReference type="EMBL" id="TRY63335.1"/>
    </source>
</evidence>
<dbReference type="Pfam" id="PF12756">
    <property type="entry name" value="zf-C2H2_2"/>
    <property type="match status" value="1"/>
</dbReference>
<feature type="compositionally biased region" description="Basic residues" evidence="12">
    <location>
        <begin position="438"/>
        <end position="451"/>
    </location>
</feature>
<name>A0A553ND44_TIGCA</name>
<evidence type="ECO:0000256" key="2">
    <source>
        <dbReference type="ARBA" id="ARBA00022473"/>
    </source>
</evidence>
<feature type="region of interest" description="Disordered" evidence="12">
    <location>
        <begin position="630"/>
        <end position="657"/>
    </location>
</feature>
<feature type="region of interest" description="Disordered" evidence="12">
    <location>
        <begin position="163"/>
        <end position="223"/>
    </location>
</feature>
<keyword evidence="6" id="KW-0863">Zinc-finger</keyword>
<keyword evidence="3" id="KW-0678">Repressor</keyword>
<dbReference type="Gene3D" id="3.30.160.60">
    <property type="entry name" value="Classic Zinc Finger"/>
    <property type="match status" value="1"/>
</dbReference>
<dbReference type="PANTHER" id="PTHR12487">
    <property type="entry name" value="TEASHIRT-RELATED"/>
    <property type="match status" value="1"/>
</dbReference>
<organism evidence="14 15">
    <name type="scientific">Tigriopus californicus</name>
    <name type="common">Marine copepod</name>
    <dbReference type="NCBI Taxonomy" id="6832"/>
    <lineage>
        <taxon>Eukaryota</taxon>
        <taxon>Metazoa</taxon>
        <taxon>Ecdysozoa</taxon>
        <taxon>Arthropoda</taxon>
        <taxon>Crustacea</taxon>
        <taxon>Multicrustacea</taxon>
        <taxon>Hexanauplia</taxon>
        <taxon>Copepoda</taxon>
        <taxon>Harpacticoida</taxon>
        <taxon>Harpacticidae</taxon>
        <taxon>Tigriopus</taxon>
    </lineage>
</organism>
<feature type="compositionally biased region" description="Basic and acidic residues" evidence="12">
    <location>
        <begin position="421"/>
        <end position="432"/>
    </location>
</feature>
<reference evidence="14 15" key="1">
    <citation type="journal article" date="2018" name="Nat. Ecol. Evol.">
        <title>Genomic signatures of mitonuclear coevolution across populations of Tigriopus californicus.</title>
        <authorList>
            <person name="Barreto F.S."/>
            <person name="Watson E.T."/>
            <person name="Lima T.G."/>
            <person name="Willett C.S."/>
            <person name="Edmands S."/>
            <person name="Li W."/>
            <person name="Burton R.S."/>
        </authorList>
    </citation>
    <scope>NUCLEOTIDE SEQUENCE [LARGE SCALE GENOMIC DNA]</scope>
    <source>
        <strain evidence="14 15">San Diego</strain>
    </source>
</reference>
<feature type="compositionally biased region" description="Low complexity" evidence="12">
    <location>
        <begin position="633"/>
        <end position="656"/>
    </location>
</feature>
<dbReference type="InterPro" id="IPR013087">
    <property type="entry name" value="Znf_C2H2_type"/>
</dbReference>
<evidence type="ECO:0000256" key="4">
    <source>
        <dbReference type="ARBA" id="ARBA00022723"/>
    </source>
</evidence>
<feature type="compositionally biased region" description="Low complexity" evidence="12">
    <location>
        <begin position="262"/>
        <end position="281"/>
    </location>
</feature>
<dbReference type="Proteomes" id="UP000318571">
    <property type="component" value="Chromosome 10"/>
</dbReference>
<feature type="compositionally biased region" description="Polar residues" evidence="12">
    <location>
        <begin position="783"/>
        <end position="814"/>
    </location>
</feature>
<keyword evidence="7" id="KW-0862">Zinc</keyword>
<feature type="compositionally biased region" description="Gly residues" evidence="12">
    <location>
        <begin position="569"/>
        <end position="579"/>
    </location>
</feature>
<feature type="domain" description="C2H2-type" evidence="13">
    <location>
        <begin position="336"/>
        <end position="358"/>
    </location>
</feature>
<feature type="compositionally biased region" description="Polar residues" evidence="12">
    <location>
        <begin position="186"/>
        <end position="223"/>
    </location>
</feature>
<feature type="region of interest" description="Disordered" evidence="12">
    <location>
        <begin position="421"/>
        <end position="451"/>
    </location>
</feature>
<keyword evidence="8" id="KW-0805">Transcription regulation</keyword>
<dbReference type="EMBL" id="VCGU01000458">
    <property type="protein sequence ID" value="TRY63335.1"/>
    <property type="molecule type" value="Genomic_DNA"/>
</dbReference>
<dbReference type="InterPro" id="IPR027008">
    <property type="entry name" value="Teashirt_fam"/>
</dbReference>
<evidence type="ECO:0000256" key="6">
    <source>
        <dbReference type="ARBA" id="ARBA00022771"/>
    </source>
</evidence>
<feature type="region of interest" description="Disordered" evidence="12">
    <location>
        <begin position="370"/>
        <end position="395"/>
    </location>
</feature>
<evidence type="ECO:0000256" key="8">
    <source>
        <dbReference type="ARBA" id="ARBA00023015"/>
    </source>
</evidence>
<evidence type="ECO:0000259" key="13">
    <source>
        <dbReference type="PROSITE" id="PS00028"/>
    </source>
</evidence>
<feature type="compositionally biased region" description="Gly residues" evidence="12">
    <location>
        <begin position="167"/>
        <end position="183"/>
    </location>
</feature>
<feature type="compositionally biased region" description="Basic residues" evidence="12">
    <location>
        <begin position="745"/>
        <end position="756"/>
    </location>
</feature>
<dbReference type="InterPro" id="IPR041661">
    <property type="entry name" value="ZN622/Rei1/Reh1_Znf-C2H2"/>
</dbReference>
<protein>
    <recommendedName>
        <fullName evidence="13">C2H2-type domain-containing protein</fullName>
    </recommendedName>
</protein>
<keyword evidence="5" id="KW-0677">Repeat</keyword>
<sequence>MENRDDKDVDPRFGGFKEELLRLSMESLKSGPPDHRVRPTNPEMAKLLQLQAAHGMALQARMMESRQPPTSGPLDLTNTFRGHSPTMAYPQMPSKLPRIPTSQASIPFPFHLMSSNLSLPTADLEKRIFSEFKSFPGLWFPRFNHPGLLAPINPYANLFVDNPHSKSGGGSGGGPGGPGGPGGDPTLTTMSTLQRMSELAKTSNDSSKLMRTQPASWSASRRVSQETNAEIFKCVWCQERYSTLADLTAHLKEAKHNSLPGSAPHASSTPPSMMSPSTSSPSHDEFRPPSKPSSPNCKSPKDSSKEHSINVPRKLVRGQDVWLGKGQEQTRQILKCMWCGESFKSLADMTVHMQETKHYTKVISQEQLSSWRTTTSGSDDKLESPIGSPPSKTPGLIPSILSCKVCDKSYPTLKELGDHMVEDNHSEGKDQGLENSSRKRSYTPKEKKKKSLSVRKLLELERNSMDGTDFQYKRSKTDFDHVDVPKKPSDSSFESSKQFQYHLKPPIDPRDRASVGSNANKPGKSGSILGSLEKMIETNFGNKKRSANGSILQRCGIEDSPEHPPPNSMGGGAGAGGGPMFSDPVHEFFKSQFAAAAVAISKHSSMDFKANSVPMNMLHRLINEQKNMSVTKSEVVTSPSSGSSSSPSGVISSFSPTIHKSNDNDLTMKMKADSSSLLPHHPLEALRDMCSSEEVGPRQRKIQSGEAVVESSLNLSSPSQESFQEDNNNSSSSTASSPQPEPSQTHHHHHHLHRQPRNQVKEAEENDDDHHDRDALASLPMGRSQSVESPPSNNRENEDGTPNNGETTYKSEPPSTDDGPLDSEAEAGQPDENQVLLNGKENLADKNRPDRNFQIRKIIMNDESSSESKFLKYSELAKQLSGR</sequence>
<evidence type="ECO:0000256" key="7">
    <source>
        <dbReference type="ARBA" id="ARBA00022833"/>
    </source>
</evidence>
<dbReference type="Pfam" id="PF13912">
    <property type="entry name" value="zf-C2H2_6"/>
    <property type="match status" value="1"/>
</dbReference>
<dbReference type="PANTHER" id="PTHR12487:SF7">
    <property type="entry name" value="PROTEIN TEASHIRT-RELATED"/>
    <property type="match status" value="1"/>
</dbReference>
<dbReference type="SMART" id="SM00355">
    <property type="entry name" value="ZnF_C2H2"/>
    <property type="match status" value="3"/>
</dbReference>
<evidence type="ECO:0000256" key="9">
    <source>
        <dbReference type="ARBA" id="ARBA00023125"/>
    </source>
</evidence>
<comment type="similarity">
    <text evidence="1">Belongs to the teashirt C2H2-type zinc-finger protein family.</text>
</comment>
<evidence type="ECO:0000313" key="15">
    <source>
        <dbReference type="Proteomes" id="UP000318571"/>
    </source>
</evidence>
<keyword evidence="10" id="KW-0804">Transcription</keyword>
<proteinExistence type="inferred from homology"/>
<feature type="compositionally biased region" description="Basic and acidic residues" evidence="12">
    <location>
        <begin position="480"/>
        <end position="489"/>
    </location>
</feature>
<dbReference type="PROSITE" id="PS00028">
    <property type="entry name" value="ZINC_FINGER_C2H2_1"/>
    <property type="match status" value="3"/>
</dbReference>